<dbReference type="RefSeq" id="XP_009546972.1">
    <property type="nucleotide sequence ID" value="XM_009548677.1"/>
</dbReference>
<dbReference type="PANTHER" id="PTHR43668:SF5">
    <property type="entry name" value="AMIDOHYDROLASE 3 DOMAIN-CONTAINING PROTEIN"/>
    <property type="match status" value="1"/>
</dbReference>
<name>W4K4R2_HETIT</name>
<dbReference type="GO" id="GO:0004038">
    <property type="term" value="F:allantoinase activity"/>
    <property type="evidence" value="ECO:0007669"/>
    <property type="project" value="TreeGrafter"/>
</dbReference>
<protein>
    <recommendedName>
        <fullName evidence="3">Amidohydrolase-related domain-containing protein</fullName>
    </recommendedName>
</protein>
<dbReference type="Gene3D" id="3.20.20.140">
    <property type="entry name" value="Metal-dependent hydrolases"/>
    <property type="match status" value="2"/>
</dbReference>
<dbReference type="InterPro" id="IPR032466">
    <property type="entry name" value="Metal_Hydrolase"/>
</dbReference>
<accession>W4K4R2</accession>
<dbReference type="InterPro" id="IPR011059">
    <property type="entry name" value="Metal-dep_hydrolase_composite"/>
</dbReference>
<evidence type="ECO:0000313" key="4">
    <source>
        <dbReference type="EMBL" id="ETW80798.1"/>
    </source>
</evidence>
<feature type="signal peptide" evidence="2">
    <location>
        <begin position="1"/>
        <end position="18"/>
    </location>
</feature>
<dbReference type="KEGG" id="hir:HETIRDRAFT_61849"/>
<dbReference type="InterPro" id="IPR006680">
    <property type="entry name" value="Amidohydro-rel"/>
</dbReference>
<dbReference type="AlphaFoldDB" id="W4K4R2"/>
<dbReference type="SUPFAM" id="SSF51556">
    <property type="entry name" value="Metallo-dependent hydrolases"/>
    <property type="match status" value="1"/>
</dbReference>
<evidence type="ECO:0000313" key="5">
    <source>
        <dbReference type="Proteomes" id="UP000030671"/>
    </source>
</evidence>
<dbReference type="SUPFAM" id="SSF51338">
    <property type="entry name" value="Composite domain of metallo-dependent hydrolases"/>
    <property type="match status" value="1"/>
</dbReference>
<dbReference type="Pfam" id="PF01979">
    <property type="entry name" value="Amidohydro_1"/>
    <property type="match status" value="1"/>
</dbReference>
<dbReference type="GO" id="GO:0006145">
    <property type="term" value="P:purine nucleobase catabolic process"/>
    <property type="evidence" value="ECO:0007669"/>
    <property type="project" value="TreeGrafter"/>
</dbReference>
<keyword evidence="2" id="KW-0732">Signal</keyword>
<dbReference type="eggNOG" id="ENOG502QQ9Z">
    <property type="taxonomic scope" value="Eukaryota"/>
</dbReference>
<reference evidence="4 5" key="1">
    <citation type="journal article" date="2012" name="New Phytol.">
        <title>Insight into trade-off between wood decay and parasitism from the genome of a fungal forest pathogen.</title>
        <authorList>
            <person name="Olson A."/>
            <person name="Aerts A."/>
            <person name="Asiegbu F."/>
            <person name="Belbahri L."/>
            <person name="Bouzid O."/>
            <person name="Broberg A."/>
            <person name="Canback B."/>
            <person name="Coutinho P.M."/>
            <person name="Cullen D."/>
            <person name="Dalman K."/>
            <person name="Deflorio G."/>
            <person name="van Diepen L.T."/>
            <person name="Dunand C."/>
            <person name="Duplessis S."/>
            <person name="Durling M."/>
            <person name="Gonthier P."/>
            <person name="Grimwood J."/>
            <person name="Fossdal C.G."/>
            <person name="Hansson D."/>
            <person name="Henrissat B."/>
            <person name="Hietala A."/>
            <person name="Himmelstrand K."/>
            <person name="Hoffmeister D."/>
            <person name="Hogberg N."/>
            <person name="James T.Y."/>
            <person name="Karlsson M."/>
            <person name="Kohler A."/>
            <person name="Kues U."/>
            <person name="Lee Y.H."/>
            <person name="Lin Y.C."/>
            <person name="Lind M."/>
            <person name="Lindquist E."/>
            <person name="Lombard V."/>
            <person name="Lucas S."/>
            <person name="Lunden K."/>
            <person name="Morin E."/>
            <person name="Murat C."/>
            <person name="Park J."/>
            <person name="Raffaello T."/>
            <person name="Rouze P."/>
            <person name="Salamov A."/>
            <person name="Schmutz J."/>
            <person name="Solheim H."/>
            <person name="Stahlberg J."/>
            <person name="Velez H."/>
            <person name="de Vries R.P."/>
            <person name="Wiebenga A."/>
            <person name="Woodward S."/>
            <person name="Yakovlev I."/>
            <person name="Garbelotto M."/>
            <person name="Martin F."/>
            <person name="Grigoriev I.V."/>
            <person name="Stenlid J."/>
        </authorList>
    </citation>
    <scope>NUCLEOTIDE SEQUENCE [LARGE SCALE GENOMIC DNA]</scope>
    <source>
        <strain evidence="4 5">TC 32-1</strain>
    </source>
</reference>
<feature type="region of interest" description="Disordered" evidence="1">
    <location>
        <begin position="488"/>
        <end position="508"/>
    </location>
</feature>
<dbReference type="HOGENOM" id="CLU_006273_0_0_1"/>
<sequence>MRSCYIFWLLCFALLALATLTTHIFRSLPVQTNRLPIDTLRILNKCSEIKLVPGPPSDFHDRITSDRFQLGTKPILIRNATVWTGRVNGLEIIQGDILLNGGLIKALGNVDSFMRAGYSDAVTIDAQGAWVSPGIIDVHSHIGVESSPHLISDDNSFKGPIVPWLRALDALNTHDDGVQLAVSGGVTTSLILPGSANAIGGQGFVIKLRPTDERSPTSMLLEPPFTINGSEIPPVVHLRWRHMKCVISSPQVYDDTRMDDVWSWRQAYDTARKVKNAQDAYCAEAQAGRWHKLGIFPEDLQWESLVDILRGKVKVQTHCYEATDIDNFVRLSNEFQFEIAAFHHAHEAYLVPDVMKRAYGEGKTPAVAIFASFARYKREAFRHSEFAPRLLADAGIRVSMKSDHPAIVSRFLLHEAQQAHHYGLPDYLALSSVTSTAAGIIGLDHRIGYIKEGYDADLVIWDSHPLQLGATPKQVFIDGVPQFDAPHVYSKSSQKQTAPKTPDYDREAAASLQHDGLPPLQNPNPVSGTIVFSNVSRAWLRDNHGVKAASHSRAEVGFATVHNGHVIGLGMDREYFAALSNPETTMIDLQGGSIAPALVGAGTSVGLQEISMESSTVDGVGFDLMGGELSTLVEDHFILKAADGLQFATRDALLAYRSGVTTSVTAPSNGGLIAGLSVSFSLGASHRLEMGALVQDVAALHVSIHRLSELSVSTQIAALRRLLLSPPKDELGRWFAKATAGLIPLVVRAHSADIISTLISLKREVEETSHVAMQLTIVGAAEAHLLAEEIGAANVGVIVAPPRSFPYTWDDRRILAGPPLTNTSIVPLLLSHNVTVGIAPQGIDDFTEGMATWALRNLRWDAGWASVAIDGGLKENEALALVSTNIDKLLGVHTDPIDADLVVTRGGALLSFEGKVVAIISPQRGTVDVF</sequence>
<dbReference type="PANTHER" id="PTHR43668">
    <property type="entry name" value="ALLANTOINASE"/>
    <property type="match status" value="1"/>
</dbReference>
<dbReference type="InterPro" id="IPR050138">
    <property type="entry name" value="DHOase/Allantoinase_Hydrolase"/>
</dbReference>
<organism evidence="4 5">
    <name type="scientific">Heterobasidion irregulare (strain TC 32-1)</name>
    <dbReference type="NCBI Taxonomy" id="747525"/>
    <lineage>
        <taxon>Eukaryota</taxon>
        <taxon>Fungi</taxon>
        <taxon>Dikarya</taxon>
        <taxon>Basidiomycota</taxon>
        <taxon>Agaricomycotina</taxon>
        <taxon>Agaricomycetes</taxon>
        <taxon>Russulales</taxon>
        <taxon>Bondarzewiaceae</taxon>
        <taxon>Heterobasidion</taxon>
        <taxon>Heterobasidion annosum species complex</taxon>
    </lineage>
</organism>
<dbReference type="Proteomes" id="UP000030671">
    <property type="component" value="Unassembled WGS sequence"/>
</dbReference>
<gene>
    <name evidence="4" type="ORF">HETIRDRAFT_61849</name>
</gene>
<feature type="domain" description="Amidohydrolase-related" evidence="3">
    <location>
        <begin position="386"/>
        <end position="479"/>
    </location>
</feature>
<dbReference type="GeneID" id="20678574"/>
<evidence type="ECO:0000259" key="3">
    <source>
        <dbReference type="Pfam" id="PF01979"/>
    </source>
</evidence>
<dbReference type="EMBL" id="KI925459">
    <property type="protein sequence ID" value="ETW80798.1"/>
    <property type="molecule type" value="Genomic_DNA"/>
</dbReference>
<dbReference type="GO" id="GO:0005737">
    <property type="term" value="C:cytoplasm"/>
    <property type="evidence" value="ECO:0007669"/>
    <property type="project" value="TreeGrafter"/>
</dbReference>
<dbReference type="InParanoid" id="W4K4R2"/>
<keyword evidence="5" id="KW-1185">Reference proteome</keyword>
<proteinExistence type="predicted"/>
<dbReference type="OrthoDB" id="10258955at2759"/>
<feature type="compositionally biased region" description="Polar residues" evidence="1">
    <location>
        <begin position="490"/>
        <end position="499"/>
    </location>
</feature>
<evidence type="ECO:0000256" key="1">
    <source>
        <dbReference type="SAM" id="MobiDB-lite"/>
    </source>
</evidence>
<evidence type="ECO:0000256" key="2">
    <source>
        <dbReference type="SAM" id="SignalP"/>
    </source>
</evidence>
<feature type="chain" id="PRO_5004843999" description="Amidohydrolase-related domain-containing protein" evidence="2">
    <location>
        <begin position="19"/>
        <end position="930"/>
    </location>
</feature>